<feature type="compositionally biased region" description="Low complexity" evidence="1">
    <location>
        <begin position="31"/>
        <end position="62"/>
    </location>
</feature>
<dbReference type="RefSeq" id="WP_207703262.1">
    <property type="nucleotide sequence ID" value="NZ_JAFREL020000001.1"/>
</dbReference>
<evidence type="ECO:0000256" key="1">
    <source>
        <dbReference type="SAM" id="MobiDB-lite"/>
    </source>
</evidence>
<name>A0ABV0EKX6_9ENTE</name>
<dbReference type="Gene3D" id="2.60.40.10">
    <property type="entry name" value="Immunoglobulins"/>
    <property type="match status" value="2"/>
</dbReference>
<protein>
    <recommendedName>
        <fullName evidence="3">Fibronectin type-III domain-containing protein</fullName>
    </recommendedName>
</protein>
<feature type="region of interest" description="Disordered" evidence="1">
    <location>
        <begin position="31"/>
        <end position="96"/>
    </location>
</feature>
<dbReference type="CDD" id="cd00063">
    <property type="entry name" value="FN3"/>
    <property type="match status" value="1"/>
</dbReference>
<reference evidence="4 5" key="1">
    <citation type="submission" date="2024-02" db="EMBL/GenBank/DDBJ databases">
        <title>The Genome Sequence of Enterococcus sp. DIV0159.</title>
        <authorList>
            <person name="Earl A."/>
            <person name="Manson A."/>
            <person name="Gilmore M."/>
            <person name="Sanders J."/>
            <person name="Shea T."/>
            <person name="Howe W."/>
            <person name="Livny J."/>
            <person name="Cuomo C."/>
            <person name="Neafsey D."/>
            <person name="Birren B."/>
        </authorList>
    </citation>
    <scope>NUCLEOTIDE SEQUENCE [LARGE SCALE GENOMIC DNA]</scope>
    <source>
        <strain evidence="4 5">665A</strain>
    </source>
</reference>
<feature type="chain" id="PRO_5046867916" description="Fibronectin type-III domain-containing protein" evidence="2">
    <location>
        <begin position="27"/>
        <end position="1272"/>
    </location>
</feature>
<dbReference type="SUPFAM" id="SSF49265">
    <property type="entry name" value="Fibronectin type III"/>
    <property type="match status" value="1"/>
</dbReference>
<evidence type="ECO:0000256" key="2">
    <source>
        <dbReference type="SAM" id="SignalP"/>
    </source>
</evidence>
<feature type="domain" description="Fibronectin type-III" evidence="3">
    <location>
        <begin position="755"/>
        <end position="859"/>
    </location>
</feature>
<keyword evidence="2" id="KW-0732">Signal</keyword>
<evidence type="ECO:0000259" key="3">
    <source>
        <dbReference type="SMART" id="SM00060"/>
    </source>
</evidence>
<dbReference type="InterPro" id="IPR013783">
    <property type="entry name" value="Ig-like_fold"/>
</dbReference>
<proteinExistence type="predicted"/>
<dbReference type="SMART" id="SM00060">
    <property type="entry name" value="FN3"/>
    <property type="match status" value="4"/>
</dbReference>
<comment type="caution">
    <text evidence="4">The sequence shown here is derived from an EMBL/GenBank/DDBJ whole genome shotgun (WGS) entry which is preliminary data.</text>
</comment>
<evidence type="ECO:0000313" key="5">
    <source>
        <dbReference type="Proteomes" id="UP000664357"/>
    </source>
</evidence>
<feature type="compositionally biased region" description="Acidic residues" evidence="1">
    <location>
        <begin position="63"/>
        <end position="75"/>
    </location>
</feature>
<accession>A0ABV0EKX6</accession>
<dbReference type="InterPro" id="IPR003961">
    <property type="entry name" value="FN3_dom"/>
</dbReference>
<organism evidence="4 5">
    <name type="scientific">Candidatus Enterococcus ferrettii</name>
    <dbReference type="NCBI Taxonomy" id="2815324"/>
    <lineage>
        <taxon>Bacteria</taxon>
        <taxon>Bacillati</taxon>
        <taxon>Bacillota</taxon>
        <taxon>Bacilli</taxon>
        <taxon>Lactobacillales</taxon>
        <taxon>Enterococcaceae</taxon>
        <taxon>Enterococcus</taxon>
    </lineage>
</organism>
<sequence length="1272" mass="139957">MTKRTIVVSFSLGLLLINSLTSPVLALTTEESMASTSSTSETRTNSSVPSSSIPEETSAASSSEEETEAPQEEVIESAYDERSLNEEAGTDKQPWIKLDEKELAESFMFKGSIHAGSEQSEGKQSETTISNLALQLKKGEKEWATIDTLSEVTEEPKQLQQGPLEFQFLGEQSATEKLEYRLIVDYQVATIEENEKTIIRVHKAQYLLGDIEEETKTSETIEPPLKEAPQMPSREEFKQGARERVLTRAVADVIYYGEGGHSSRVIINNITKNRAYINFESLADYGITKYWCQRNLYIIYSTDRDFMSNIRDANPSSTFLAASECQRILDSPRKSISKVYLPYSTESRFWASLPLEGLEPNQTYYAWPYFGDVGRASSSDMRNDNLLPFTCFVNMAEDPRKTRVPFQFKTEGTTPLSFGAPTFDQSFAGIDNIKMNGGSYSGDISQTPNDGYLFTESFNNNGSSDWTGHGGVQHTTGTGGTYSEYTARGLDPGTRYRGWLQLKNYTGGYQLSDAGTFYTVNTVNPPDYATLNTPTTSTNATAAVSGRYNGGERYGQTPAHPNAYGGVEVQVSTDNWNWQTVNQSTTPAVDTPVVDTANKRVNFNLSKLNTKTTYYVRYRVKNASTRWSEYSGSKAFTTKGIALSVSKPVFNQSTATATSIVMNGGSYSGDISQTPNDGTVFTESWWLGPTTSDWTAHGGVQHTTGTGGTYSAHTVTGLDPGTEYRGWINFTDYDGQYLEPIESESKFYTANAVNQPAVPNQDTPPTTSTNATVSFSAEYSAGGKPGQTAAHPFAINGVKVEVAGPDGVWRPVDQLTTPAVDTPVVDTASKHVRFNLSKLTDKTTYQVRYKVLNASTKWSEFSTPRSFTTKGIELVVAPPVFDQSTATATTIRMKKGHYTGDISQNSDDGAIHTMSYTNGPDENDWTTRMTNLWHQTSTNGEYTSATVTGLTPGTRYEGWVTLYDYEGVDRTRGSDQPRYFYTKNTINELSSPTLNTPTTNTNATAEFTAGYQAAGDHEAQPAAHPNQVQVLLKKEGDTDWTEVSETSSPRLESFTITEETKSIRFKLNGLKANQKYYVRYRVVNQGGASEYSGENVHFTTRNRTAGLFLSQAPSFNFGVQEVKETNSQVGLYQDSVQSPEDPALLVENVGIDTNWSLSAKMSPLKTEGGGSELTGAAITFDKKLQQTTDDVNWTDVTNGAHFLGIAPDESEVVLMDNDASVLLWKSLDTSASQGTYRNLMDFQSVKLTIPGGLSESGKLYEGKVTWTMDVTL</sequence>
<feature type="domain" description="Fibronectin type-III" evidence="3">
    <location>
        <begin position="399"/>
        <end position="510"/>
    </location>
</feature>
<feature type="domain" description="Fibronectin type-III" evidence="3">
    <location>
        <begin position="989"/>
        <end position="1089"/>
    </location>
</feature>
<evidence type="ECO:0000313" key="4">
    <source>
        <dbReference type="EMBL" id="MEO1769226.1"/>
    </source>
</evidence>
<feature type="domain" description="Fibronectin type-III" evidence="3">
    <location>
        <begin position="873"/>
        <end position="967"/>
    </location>
</feature>
<feature type="signal peptide" evidence="2">
    <location>
        <begin position="1"/>
        <end position="26"/>
    </location>
</feature>
<dbReference type="Proteomes" id="UP000664357">
    <property type="component" value="Unassembled WGS sequence"/>
</dbReference>
<dbReference type="EMBL" id="JAFREL020000001">
    <property type="protein sequence ID" value="MEO1769226.1"/>
    <property type="molecule type" value="Genomic_DNA"/>
</dbReference>
<gene>
    <name evidence="4" type="ORF">JZO67_001177</name>
</gene>
<dbReference type="InterPro" id="IPR036116">
    <property type="entry name" value="FN3_sf"/>
</dbReference>
<keyword evidence="5" id="KW-1185">Reference proteome</keyword>